<evidence type="ECO:0000313" key="2">
    <source>
        <dbReference type="EMBL" id="WZW57277.1"/>
    </source>
</evidence>
<dbReference type="Proteomes" id="UP001484179">
    <property type="component" value="Chromosome 2"/>
</dbReference>
<protein>
    <recommendedName>
        <fullName evidence="4">OmpA-like domain-containing protein</fullName>
    </recommendedName>
</protein>
<reference evidence="2 3" key="1">
    <citation type="submission" date="2024-04" db="EMBL/GenBank/DDBJ databases">
        <title>Biological Control Activity of Plant Growth Promoting Rhizobacteria Burkholderia pyrrocinia BX1 against Tobacco black shank Introduction Tobacco black shank (TBS) caused by the oomycete Phytophthora. nicotianae (P. nicotianae) has become a destructive soil.</title>
        <authorList>
            <person name="Liu X."/>
            <person name="Shu C."/>
        </authorList>
    </citation>
    <scope>NUCLEOTIDE SEQUENCE [LARGE SCALE GENOMIC DNA]</scope>
    <source>
        <strain evidence="2 3">BX1</strain>
    </source>
</reference>
<keyword evidence="1" id="KW-0732">Signal</keyword>
<feature type="chain" id="PRO_5046096164" description="OmpA-like domain-containing protein" evidence="1">
    <location>
        <begin position="28"/>
        <end position="162"/>
    </location>
</feature>
<gene>
    <name evidence="2" type="ORF">WN985_17605</name>
</gene>
<evidence type="ECO:0000256" key="1">
    <source>
        <dbReference type="SAM" id="SignalP"/>
    </source>
</evidence>
<name>A0ABZ3BS19_BURPY</name>
<proteinExistence type="predicted"/>
<evidence type="ECO:0008006" key="4">
    <source>
        <dbReference type="Google" id="ProtNLM"/>
    </source>
</evidence>
<feature type="signal peptide" evidence="1">
    <location>
        <begin position="1"/>
        <end position="27"/>
    </location>
</feature>
<dbReference type="EMBL" id="CP150850">
    <property type="protein sequence ID" value="WZW57277.1"/>
    <property type="molecule type" value="Genomic_DNA"/>
</dbReference>
<evidence type="ECO:0000313" key="3">
    <source>
        <dbReference type="Proteomes" id="UP001484179"/>
    </source>
</evidence>
<accession>A0ABZ3BS19</accession>
<dbReference type="PROSITE" id="PS51257">
    <property type="entry name" value="PROKAR_LIPOPROTEIN"/>
    <property type="match status" value="1"/>
</dbReference>
<organism evidence="2 3">
    <name type="scientific">Burkholderia pyrrocinia</name>
    <name type="common">Pseudomonas pyrrocinia</name>
    <dbReference type="NCBI Taxonomy" id="60550"/>
    <lineage>
        <taxon>Bacteria</taxon>
        <taxon>Pseudomonadati</taxon>
        <taxon>Pseudomonadota</taxon>
        <taxon>Betaproteobacteria</taxon>
        <taxon>Burkholderiales</taxon>
        <taxon>Burkholderiaceae</taxon>
        <taxon>Burkholderia</taxon>
        <taxon>Burkholderia cepacia complex</taxon>
    </lineage>
</organism>
<keyword evidence="3" id="KW-1185">Reference proteome</keyword>
<dbReference type="RefSeq" id="WP_342310953.1">
    <property type="nucleotide sequence ID" value="NZ_CP150850.1"/>
</dbReference>
<sequence>MNRHSLKSGFAAYLLALSLMLSGTATACTVGEEALVQFPFNKTTFSNADRVTIANSAIEAKKWPDVEIKAIVIAGAYIHEKNIENLKDARADNTISYLRQLGISAENIFVDKKTFTDEMVEKRPDGTVNIHQVIVEFTPICKGSCAWMCNDPRVTPRSKAIN</sequence>